<feature type="domain" description="Calcineurin-like phosphoesterase" evidence="2">
    <location>
        <begin position="156"/>
        <end position="314"/>
    </location>
</feature>
<organism evidence="3 4">
    <name type="scientific">Taurinivorans muris</name>
    <dbReference type="NCBI Taxonomy" id="2787751"/>
    <lineage>
        <taxon>Bacteria</taxon>
        <taxon>Pseudomonadati</taxon>
        <taxon>Thermodesulfobacteriota</taxon>
        <taxon>Desulfovibrionia</taxon>
        <taxon>Desulfovibrionales</taxon>
        <taxon>Desulfovibrionaceae</taxon>
        <taxon>Taurinivorans</taxon>
    </lineage>
</organism>
<dbReference type="RefSeq" id="WP_334316274.1">
    <property type="nucleotide sequence ID" value="NZ_CP065938.1"/>
</dbReference>
<dbReference type="InterPro" id="IPR051158">
    <property type="entry name" value="Metallophosphoesterase_sf"/>
</dbReference>
<name>A0ABY5Y3B4_9BACT</name>
<sequence length="381" mass="43254">MIFQFLVPISLAVCIVFAWGAYTLPFSSKGKCFFFALNVFGLAYIIPIGPFLDPARYLPYPLVLGLALLSAFAFFYFWIKIMQIGIAIVLFIISIWYKKTKSIRNAAFTSCKVNILLISICLITAPYSVYETTKVPRVKHVTLKYETLPEELENYTIALLTDTHTGLIFQEKWQENIVRKIMEAKPQLIVHTGDIGDVKPQDIKKHLAPLKNLSAPDGVYYVFGNHENYHTLAYWQNFFKENNLNVLENEAIQIHEYLSLTGASPRLRNFPADTAEPLKTIPTQGFKIFLDHYPASFRKTAPHIDLQLSGHTHGGTVFFLAPVVKKFNAGFVSGIYEQNKAKLYVSSGTGIWTYTAFRLFVPSEITLIHLTGKNNRGHENR</sequence>
<evidence type="ECO:0000313" key="4">
    <source>
        <dbReference type="Proteomes" id="UP001058120"/>
    </source>
</evidence>
<keyword evidence="1" id="KW-0472">Membrane</keyword>
<dbReference type="Pfam" id="PF00149">
    <property type="entry name" value="Metallophos"/>
    <property type="match status" value="1"/>
</dbReference>
<reference evidence="3" key="1">
    <citation type="submission" date="2020-12" db="EMBL/GenBank/DDBJ databases">
        <title>Taurinivorans muris gen. nov., sp. nov., fundamental and realized metabolic niche of a ubiquitous sulfidogenic bacterium in the murine intestine.</title>
        <authorList>
            <person name="Ye H."/>
            <person name="Hanson B.T."/>
            <person name="Loy A."/>
        </authorList>
    </citation>
    <scope>NUCLEOTIDE SEQUENCE</scope>
    <source>
        <strain evidence="3">LT0009</strain>
    </source>
</reference>
<dbReference type="InterPro" id="IPR029052">
    <property type="entry name" value="Metallo-depent_PP-like"/>
</dbReference>
<evidence type="ECO:0000259" key="2">
    <source>
        <dbReference type="Pfam" id="PF00149"/>
    </source>
</evidence>
<feature type="transmembrane region" description="Helical" evidence="1">
    <location>
        <begin position="64"/>
        <end position="97"/>
    </location>
</feature>
<accession>A0ABY5Y3B4</accession>
<feature type="transmembrane region" description="Helical" evidence="1">
    <location>
        <begin position="109"/>
        <end position="130"/>
    </location>
</feature>
<protein>
    <submittedName>
        <fullName evidence="3">Metallophosphoesterase</fullName>
    </submittedName>
</protein>
<dbReference type="CDD" id="cd07385">
    <property type="entry name" value="MPP_YkuE_C"/>
    <property type="match status" value="1"/>
</dbReference>
<proteinExistence type="predicted"/>
<keyword evidence="1" id="KW-1133">Transmembrane helix</keyword>
<keyword evidence="4" id="KW-1185">Reference proteome</keyword>
<feature type="transmembrane region" description="Helical" evidence="1">
    <location>
        <begin position="32"/>
        <end position="52"/>
    </location>
</feature>
<dbReference type="PANTHER" id="PTHR31302">
    <property type="entry name" value="TRANSMEMBRANE PROTEIN WITH METALLOPHOSPHOESTERASE DOMAIN-RELATED"/>
    <property type="match status" value="1"/>
</dbReference>
<dbReference type="PANTHER" id="PTHR31302:SF0">
    <property type="entry name" value="TRANSMEMBRANE PROTEIN WITH METALLOPHOSPHOESTERASE DOMAIN"/>
    <property type="match status" value="1"/>
</dbReference>
<evidence type="ECO:0000313" key="3">
    <source>
        <dbReference type="EMBL" id="UWX06663.1"/>
    </source>
</evidence>
<dbReference type="InterPro" id="IPR004843">
    <property type="entry name" value="Calcineurin-like_PHP"/>
</dbReference>
<feature type="transmembrane region" description="Helical" evidence="1">
    <location>
        <begin position="6"/>
        <end position="25"/>
    </location>
</feature>
<gene>
    <name evidence="3" type="ORF">JBF11_04980</name>
</gene>
<dbReference type="Proteomes" id="UP001058120">
    <property type="component" value="Chromosome"/>
</dbReference>
<dbReference type="EMBL" id="CP065938">
    <property type="protein sequence ID" value="UWX06663.1"/>
    <property type="molecule type" value="Genomic_DNA"/>
</dbReference>
<dbReference type="SUPFAM" id="SSF56300">
    <property type="entry name" value="Metallo-dependent phosphatases"/>
    <property type="match status" value="1"/>
</dbReference>
<dbReference type="Gene3D" id="3.60.21.10">
    <property type="match status" value="1"/>
</dbReference>
<evidence type="ECO:0000256" key="1">
    <source>
        <dbReference type="SAM" id="Phobius"/>
    </source>
</evidence>
<keyword evidence="1" id="KW-0812">Transmembrane</keyword>